<dbReference type="GO" id="GO:0005324">
    <property type="term" value="F:long-chain fatty acid transmembrane transporter activity"/>
    <property type="evidence" value="ECO:0007669"/>
    <property type="project" value="TreeGrafter"/>
</dbReference>
<keyword evidence="10" id="KW-1185">Reference proteome</keyword>
<keyword evidence="4" id="KW-0067">ATP-binding</keyword>
<comment type="caution">
    <text evidence="9">The sequence shown here is derived from an EMBL/GenBank/DDBJ whole genome shotgun (WGS) entry which is preliminary data.</text>
</comment>
<dbReference type="PANTHER" id="PTHR43107:SF15">
    <property type="entry name" value="FATTY ACID TRANSPORT PROTEIN 3, ISOFORM A"/>
    <property type="match status" value="1"/>
</dbReference>
<dbReference type="GO" id="GO:0005789">
    <property type="term" value="C:endoplasmic reticulum membrane"/>
    <property type="evidence" value="ECO:0007669"/>
    <property type="project" value="TreeGrafter"/>
</dbReference>
<accession>A0A443RIC0</accession>
<organism evidence="9 10">
    <name type="scientific">Leptotrombidium deliense</name>
    <dbReference type="NCBI Taxonomy" id="299467"/>
    <lineage>
        <taxon>Eukaryota</taxon>
        <taxon>Metazoa</taxon>
        <taxon>Ecdysozoa</taxon>
        <taxon>Arthropoda</taxon>
        <taxon>Chelicerata</taxon>
        <taxon>Arachnida</taxon>
        <taxon>Acari</taxon>
        <taxon>Acariformes</taxon>
        <taxon>Trombidiformes</taxon>
        <taxon>Prostigmata</taxon>
        <taxon>Anystina</taxon>
        <taxon>Parasitengona</taxon>
        <taxon>Trombiculoidea</taxon>
        <taxon>Trombiculidae</taxon>
        <taxon>Leptotrombidium</taxon>
    </lineage>
</organism>
<dbReference type="PROSITE" id="PS00455">
    <property type="entry name" value="AMP_BINDING"/>
    <property type="match status" value="1"/>
</dbReference>
<evidence type="ECO:0000256" key="1">
    <source>
        <dbReference type="ARBA" id="ARBA00006432"/>
    </source>
</evidence>
<evidence type="ECO:0000256" key="4">
    <source>
        <dbReference type="ARBA" id="ARBA00022840"/>
    </source>
</evidence>
<dbReference type="OrthoDB" id="6408524at2759"/>
<evidence type="ECO:0000313" key="10">
    <source>
        <dbReference type="Proteomes" id="UP000288716"/>
    </source>
</evidence>
<dbReference type="Pfam" id="PF00501">
    <property type="entry name" value="AMP-binding"/>
    <property type="match status" value="1"/>
</dbReference>
<evidence type="ECO:0000256" key="5">
    <source>
        <dbReference type="ARBA" id="ARBA00036527"/>
    </source>
</evidence>
<dbReference type="Proteomes" id="UP000288716">
    <property type="component" value="Unassembled WGS sequence"/>
</dbReference>
<dbReference type="SUPFAM" id="SSF56801">
    <property type="entry name" value="Acetyl-CoA synthetase-like"/>
    <property type="match status" value="1"/>
</dbReference>
<evidence type="ECO:0000259" key="8">
    <source>
        <dbReference type="Pfam" id="PF00501"/>
    </source>
</evidence>
<protein>
    <recommendedName>
        <fullName evidence="6">Long-chain-fatty-acid--CoA ligase</fullName>
    </recommendedName>
</protein>
<dbReference type="GO" id="GO:0005886">
    <property type="term" value="C:plasma membrane"/>
    <property type="evidence" value="ECO:0007669"/>
    <property type="project" value="TreeGrafter"/>
</dbReference>
<dbReference type="InterPro" id="IPR020845">
    <property type="entry name" value="AMP-binding_CS"/>
</dbReference>
<name>A0A443RIC0_9ACAR</name>
<comment type="similarity">
    <text evidence="1">Belongs to the ATP-dependent AMP-binding enzyme family.</text>
</comment>
<dbReference type="GO" id="GO:0044539">
    <property type="term" value="P:long-chain fatty acid import into cell"/>
    <property type="evidence" value="ECO:0007669"/>
    <property type="project" value="TreeGrafter"/>
</dbReference>
<keyword evidence="2" id="KW-0436">Ligase</keyword>
<dbReference type="EMBL" id="NCKV01047706">
    <property type="protein sequence ID" value="RWS14998.1"/>
    <property type="molecule type" value="Genomic_DNA"/>
</dbReference>
<keyword evidence="3" id="KW-0547">Nucleotide-binding</keyword>
<gene>
    <name evidence="9" type="ORF">B4U80_08475</name>
</gene>
<evidence type="ECO:0000256" key="2">
    <source>
        <dbReference type="ARBA" id="ARBA00022598"/>
    </source>
</evidence>
<dbReference type="VEuPathDB" id="VectorBase:LDEU014015"/>
<dbReference type="Gene3D" id="3.40.50.980">
    <property type="match status" value="2"/>
</dbReference>
<dbReference type="GO" id="GO:0004467">
    <property type="term" value="F:long-chain fatty acid-CoA ligase activity"/>
    <property type="evidence" value="ECO:0007669"/>
    <property type="project" value="TreeGrafter"/>
</dbReference>
<feature type="domain" description="AMP-dependent synthetase/ligase" evidence="8">
    <location>
        <begin position="1"/>
        <end position="204"/>
    </location>
</feature>
<dbReference type="AlphaFoldDB" id="A0A443RIC0"/>
<evidence type="ECO:0000313" key="9">
    <source>
        <dbReference type="EMBL" id="RWS14998.1"/>
    </source>
</evidence>
<sequence length="215" mass="24222">IGVIPALVNTNLKHKSLEHSVTVINAKAFIFDSEYFSVVKEAMPLINQKVKLDYFSFGCIDKQLLAESPVEVKPLKKMIDKASAESVNYKGNFSDRLFYLYTSGTTGLPKAAIIRNSRYFVASKGSNMGMKLKKDDVLYTPLPLYHSAAAMLGVSQSLLFGVSVALRPKFSASKFWEDCIHYKCTAAQYIGELCRYLLNQKETPIERQHNVRVMY</sequence>
<comment type="catalytic activity">
    <reaction evidence="5">
        <text>a very long-chain fatty acid + ATP + CoA = a very long-chain fatty acyl-CoA + AMP + diphosphate</text>
        <dbReference type="Rhea" id="RHEA:54536"/>
        <dbReference type="ChEBI" id="CHEBI:30616"/>
        <dbReference type="ChEBI" id="CHEBI:33019"/>
        <dbReference type="ChEBI" id="CHEBI:57287"/>
        <dbReference type="ChEBI" id="CHEBI:58950"/>
        <dbReference type="ChEBI" id="CHEBI:138261"/>
        <dbReference type="ChEBI" id="CHEBI:456215"/>
    </reaction>
    <physiologicalReaction direction="left-to-right" evidence="5">
        <dbReference type="Rhea" id="RHEA:54537"/>
    </physiologicalReaction>
</comment>
<dbReference type="STRING" id="299467.A0A443RIC0"/>
<evidence type="ECO:0000256" key="3">
    <source>
        <dbReference type="ARBA" id="ARBA00022741"/>
    </source>
</evidence>
<proteinExistence type="inferred from homology"/>
<evidence type="ECO:0000256" key="7">
    <source>
        <dbReference type="ARBA" id="ARBA00048666"/>
    </source>
</evidence>
<dbReference type="GO" id="GO:0005524">
    <property type="term" value="F:ATP binding"/>
    <property type="evidence" value="ECO:0007669"/>
    <property type="project" value="UniProtKB-KW"/>
</dbReference>
<evidence type="ECO:0000256" key="6">
    <source>
        <dbReference type="ARBA" id="ARBA00041297"/>
    </source>
</evidence>
<dbReference type="InterPro" id="IPR000873">
    <property type="entry name" value="AMP-dep_synth/lig_dom"/>
</dbReference>
<feature type="non-terminal residue" evidence="9">
    <location>
        <position position="1"/>
    </location>
</feature>
<comment type="catalytic activity">
    <reaction evidence="7">
        <text>tetracosanoate + ATP + CoA = tetracosanoyl-CoA + AMP + diphosphate</text>
        <dbReference type="Rhea" id="RHEA:33639"/>
        <dbReference type="ChEBI" id="CHEBI:30616"/>
        <dbReference type="ChEBI" id="CHEBI:31014"/>
        <dbReference type="ChEBI" id="CHEBI:33019"/>
        <dbReference type="ChEBI" id="CHEBI:57287"/>
        <dbReference type="ChEBI" id="CHEBI:65052"/>
        <dbReference type="ChEBI" id="CHEBI:456215"/>
    </reaction>
    <physiologicalReaction direction="left-to-right" evidence="7">
        <dbReference type="Rhea" id="RHEA:33640"/>
    </physiologicalReaction>
</comment>
<feature type="non-terminal residue" evidence="9">
    <location>
        <position position="215"/>
    </location>
</feature>
<reference evidence="9 10" key="1">
    <citation type="journal article" date="2018" name="Gigascience">
        <title>Genomes of trombidid mites reveal novel predicted allergens and laterally-transferred genes associated with secondary metabolism.</title>
        <authorList>
            <person name="Dong X."/>
            <person name="Chaisiri K."/>
            <person name="Xia D."/>
            <person name="Armstrong S.D."/>
            <person name="Fang Y."/>
            <person name="Donnelly M.J."/>
            <person name="Kadowaki T."/>
            <person name="McGarry J.W."/>
            <person name="Darby A.C."/>
            <person name="Makepeace B.L."/>
        </authorList>
    </citation>
    <scope>NUCLEOTIDE SEQUENCE [LARGE SCALE GENOMIC DNA]</scope>
    <source>
        <strain evidence="9">UoL-UT</strain>
    </source>
</reference>
<dbReference type="PANTHER" id="PTHR43107">
    <property type="entry name" value="LONG-CHAIN FATTY ACID TRANSPORT PROTEIN"/>
    <property type="match status" value="1"/>
</dbReference>